<dbReference type="InterPro" id="IPR045001">
    <property type="entry name" value="DRG"/>
</dbReference>
<keyword evidence="2" id="KW-0342">GTP-binding</keyword>
<dbReference type="SUPFAM" id="SSF81271">
    <property type="entry name" value="TGS-like"/>
    <property type="match status" value="1"/>
</dbReference>
<dbReference type="InterPro" id="IPR027417">
    <property type="entry name" value="P-loop_NTPase"/>
</dbReference>
<dbReference type="InterPro" id="IPR012675">
    <property type="entry name" value="Beta-grasp_dom_sf"/>
</dbReference>
<keyword evidence="6" id="KW-1185">Reference proteome</keyword>
<dbReference type="FunFam" id="3.10.20.30:FF:000003">
    <property type="entry name" value="Developmentally-regulated GTP-binding protein 1"/>
    <property type="match status" value="1"/>
</dbReference>
<gene>
    <name evidence="5" type="ORF">RFI_23253</name>
</gene>
<dbReference type="NCBIfam" id="TIGR00231">
    <property type="entry name" value="small_GTP"/>
    <property type="match status" value="1"/>
</dbReference>
<dbReference type="InterPro" id="IPR006073">
    <property type="entry name" value="GTP-bd"/>
</dbReference>
<dbReference type="Pfam" id="PF16897">
    <property type="entry name" value="MMR_HSR1_Xtn"/>
    <property type="match status" value="1"/>
</dbReference>
<reference evidence="5 6" key="1">
    <citation type="journal article" date="2013" name="Curr. Biol.">
        <title>The Genome of the Foraminiferan Reticulomyxa filosa.</title>
        <authorList>
            <person name="Glockner G."/>
            <person name="Hulsmann N."/>
            <person name="Schleicher M."/>
            <person name="Noegel A.A."/>
            <person name="Eichinger L."/>
            <person name="Gallinger C."/>
            <person name="Pawlowski J."/>
            <person name="Sierra R."/>
            <person name="Euteneuer U."/>
            <person name="Pillet L."/>
            <person name="Moustafa A."/>
            <person name="Platzer M."/>
            <person name="Groth M."/>
            <person name="Szafranski K."/>
            <person name="Schliwa M."/>
        </authorList>
    </citation>
    <scope>NUCLEOTIDE SEQUENCE [LARGE SCALE GENOMIC DNA]</scope>
</reference>
<protein>
    <submittedName>
        <fullName evidence="5">Developmentally regulated GTP-binding protein 1</fullName>
    </submittedName>
</protein>
<dbReference type="CDD" id="cd01896">
    <property type="entry name" value="DRG"/>
    <property type="match status" value="1"/>
</dbReference>
<dbReference type="PROSITE" id="PS00905">
    <property type="entry name" value="GTP1_OBG"/>
    <property type="match status" value="1"/>
</dbReference>
<dbReference type="Gene3D" id="6.10.140.1070">
    <property type="match status" value="2"/>
</dbReference>
<dbReference type="OMA" id="SAKHPGQ"/>
<evidence type="ECO:0000259" key="3">
    <source>
        <dbReference type="PROSITE" id="PS51710"/>
    </source>
</evidence>
<dbReference type="InterPro" id="IPR004095">
    <property type="entry name" value="TGS"/>
</dbReference>
<evidence type="ECO:0000256" key="2">
    <source>
        <dbReference type="ARBA" id="ARBA00023134"/>
    </source>
</evidence>
<keyword evidence="1" id="KW-0547">Nucleotide-binding</keyword>
<dbReference type="SUPFAM" id="SSF52540">
    <property type="entry name" value="P-loop containing nucleoside triphosphate hydrolases"/>
    <property type="match status" value="1"/>
</dbReference>
<dbReference type="GO" id="GO:0005525">
    <property type="term" value="F:GTP binding"/>
    <property type="evidence" value="ECO:0007669"/>
    <property type="project" value="UniProtKB-KW"/>
</dbReference>
<dbReference type="GO" id="GO:0003924">
    <property type="term" value="F:GTPase activity"/>
    <property type="evidence" value="ECO:0007669"/>
    <property type="project" value="InterPro"/>
</dbReference>
<dbReference type="OrthoDB" id="603at2759"/>
<dbReference type="Pfam" id="PF02824">
    <property type="entry name" value="TGS"/>
    <property type="match status" value="1"/>
</dbReference>
<dbReference type="InterPro" id="IPR012676">
    <property type="entry name" value="TGS-like"/>
</dbReference>
<feature type="domain" description="TGS" evidence="4">
    <location>
        <begin position="290"/>
        <end position="366"/>
    </location>
</feature>
<proteinExistence type="predicted"/>
<dbReference type="PROSITE" id="PS51710">
    <property type="entry name" value="G_OBG"/>
    <property type="match status" value="1"/>
</dbReference>
<dbReference type="InterPro" id="IPR005225">
    <property type="entry name" value="Small_GTP-bd"/>
</dbReference>
<dbReference type="AlphaFoldDB" id="X6MLZ9"/>
<dbReference type="Gene3D" id="3.10.20.30">
    <property type="match status" value="1"/>
</dbReference>
<accession>X6MLZ9</accession>
<organism evidence="5 6">
    <name type="scientific">Reticulomyxa filosa</name>
    <dbReference type="NCBI Taxonomy" id="46433"/>
    <lineage>
        <taxon>Eukaryota</taxon>
        <taxon>Sar</taxon>
        <taxon>Rhizaria</taxon>
        <taxon>Retaria</taxon>
        <taxon>Foraminifera</taxon>
        <taxon>Monothalamids</taxon>
        <taxon>Reticulomyxidae</taxon>
        <taxon>Reticulomyxa</taxon>
    </lineage>
</organism>
<feature type="domain" description="OBG-type G" evidence="3">
    <location>
        <begin position="65"/>
        <end position="290"/>
    </location>
</feature>
<dbReference type="Pfam" id="PF01926">
    <property type="entry name" value="MMR_HSR1"/>
    <property type="match status" value="1"/>
</dbReference>
<dbReference type="PROSITE" id="PS51880">
    <property type="entry name" value="TGS"/>
    <property type="match status" value="1"/>
</dbReference>
<dbReference type="InterPro" id="IPR031167">
    <property type="entry name" value="G_OBG"/>
</dbReference>
<dbReference type="PANTHER" id="PTHR43127">
    <property type="entry name" value="DEVELOPMENTALLY-REGULATED GTP-BINDING PROTEIN 2"/>
    <property type="match status" value="1"/>
</dbReference>
<dbReference type="PRINTS" id="PR00326">
    <property type="entry name" value="GTP1OBG"/>
</dbReference>
<sequence length="367" mass="40756">MSISSIEAKIKGIEEEKNKATEGHLGMLKAKLAKYKKELLDLSAGGGPGGSSGGDGFGVRATGDARVGLVGFPSVGKSTLLQKLTGVDSKAADYEFTTLTCIPGNFQYKGCDVQLLDLPGIIEGAAEGRGRGRQVIGVARTCGLILIMLDASKPLQHKKIIEEELEGFGIRLNKKPPKIKIKKLEKGPVNIIKIVKQTHLDDQLITKLCKEFRYNSAEVTIRQDATMDDLIDALEGNRIYIPCLYVLSKIDKISIEELTMLSKIPHVIPISGKDEWNMQELLEEIWKELKMIRVYTKPKGQIPDLDDPVILSKDKCTIEDFCLKIHKRLAEEFNYAWVWGTSAKFNPQKVGKNHKLDDEDVVQIVKK</sequence>
<evidence type="ECO:0000313" key="5">
    <source>
        <dbReference type="EMBL" id="ETO14115.1"/>
    </source>
</evidence>
<dbReference type="FunFam" id="3.40.50.300:FF:001436">
    <property type="entry name" value="Developmentally-regulated GTP-binding protein"/>
    <property type="match status" value="1"/>
</dbReference>
<dbReference type="CDD" id="cd17230">
    <property type="entry name" value="TGS_DRG1"/>
    <property type="match status" value="1"/>
</dbReference>
<evidence type="ECO:0000313" key="6">
    <source>
        <dbReference type="Proteomes" id="UP000023152"/>
    </source>
</evidence>
<dbReference type="EMBL" id="ASPP01020205">
    <property type="protein sequence ID" value="ETO14115.1"/>
    <property type="molecule type" value="Genomic_DNA"/>
</dbReference>
<evidence type="ECO:0000259" key="4">
    <source>
        <dbReference type="PROSITE" id="PS51880"/>
    </source>
</evidence>
<evidence type="ECO:0000256" key="1">
    <source>
        <dbReference type="ARBA" id="ARBA00022741"/>
    </source>
</evidence>
<dbReference type="Proteomes" id="UP000023152">
    <property type="component" value="Unassembled WGS sequence"/>
</dbReference>
<dbReference type="InterPro" id="IPR031662">
    <property type="entry name" value="GTP-binding_2"/>
</dbReference>
<comment type="caution">
    <text evidence="5">The sequence shown here is derived from an EMBL/GenBank/DDBJ whole genome shotgun (WGS) entry which is preliminary data.</text>
</comment>
<dbReference type="InterPro" id="IPR006074">
    <property type="entry name" value="GTP1-OBG_CS"/>
</dbReference>
<name>X6MLZ9_RETFI</name>